<feature type="region of interest" description="Disordered" evidence="1">
    <location>
        <begin position="1"/>
        <end position="32"/>
    </location>
</feature>
<name>A0A6C0I2A4_9ZZZZ</name>
<dbReference type="AlphaFoldDB" id="A0A6C0I2A4"/>
<feature type="domain" description="G-patch" evidence="2">
    <location>
        <begin position="190"/>
        <end position="236"/>
    </location>
</feature>
<dbReference type="EMBL" id="MN740078">
    <property type="protein sequence ID" value="QHT86919.1"/>
    <property type="molecule type" value="Genomic_DNA"/>
</dbReference>
<dbReference type="PROSITE" id="PS50174">
    <property type="entry name" value="G_PATCH"/>
    <property type="match status" value="1"/>
</dbReference>
<dbReference type="InterPro" id="IPR000467">
    <property type="entry name" value="G_patch_dom"/>
</dbReference>
<feature type="compositionally biased region" description="Low complexity" evidence="1">
    <location>
        <begin position="21"/>
        <end position="30"/>
    </location>
</feature>
<feature type="compositionally biased region" description="Polar residues" evidence="1">
    <location>
        <begin position="176"/>
        <end position="190"/>
    </location>
</feature>
<dbReference type="SMART" id="SM00443">
    <property type="entry name" value="G_patch"/>
    <property type="match status" value="1"/>
</dbReference>
<dbReference type="GO" id="GO:0003676">
    <property type="term" value="F:nucleic acid binding"/>
    <property type="evidence" value="ECO:0007669"/>
    <property type="project" value="InterPro"/>
</dbReference>
<evidence type="ECO:0000313" key="3">
    <source>
        <dbReference type="EMBL" id="QHT86919.1"/>
    </source>
</evidence>
<feature type="compositionally biased region" description="Polar residues" evidence="1">
    <location>
        <begin position="1"/>
        <end position="13"/>
    </location>
</feature>
<evidence type="ECO:0000259" key="2">
    <source>
        <dbReference type="PROSITE" id="PS50174"/>
    </source>
</evidence>
<evidence type="ECO:0000256" key="1">
    <source>
        <dbReference type="SAM" id="MobiDB-lite"/>
    </source>
</evidence>
<proteinExistence type="predicted"/>
<feature type="region of interest" description="Disordered" evidence="1">
    <location>
        <begin position="176"/>
        <end position="197"/>
    </location>
</feature>
<accession>A0A6C0I2A4</accession>
<reference evidence="3" key="1">
    <citation type="journal article" date="2020" name="Nature">
        <title>Giant virus diversity and host interactions through global metagenomics.</title>
        <authorList>
            <person name="Schulz F."/>
            <person name="Roux S."/>
            <person name="Paez-Espino D."/>
            <person name="Jungbluth S."/>
            <person name="Walsh D.A."/>
            <person name="Denef V.J."/>
            <person name="McMahon K.D."/>
            <person name="Konstantinidis K.T."/>
            <person name="Eloe-Fadrosh E.A."/>
            <person name="Kyrpides N.C."/>
            <person name="Woyke T."/>
        </authorList>
    </citation>
    <scope>NUCLEOTIDE SEQUENCE</scope>
    <source>
        <strain evidence="3">GVMAG-M-3300023184-18</strain>
    </source>
</reference>
<organism evidence="3">
    <name type="scientific">viral metagenome</name>
    <dbReference type="NCBI Taxonomy" id="1070528"/>
    <lineage>
        <taxon>unclassified sequences</taxon>
        <taxon>metagenomes</taxon>
        <taxon>organismal metagenomes</taxon>
    </lineage>
</organism>
<sequence>MSSYNNQHGLNNSHGGGGEYNNDAAAANKQENQEQEFVSPSLCIPRTHANIRKERIFAVIRSLGLGWIGRIDVVEKMDEKGTPFIRVFIHFTKWFQNAQTRHFLEHLETQKSANIVYDEPWFWKVTKSFVPAPPVPVPQQQQEQPSRFPKPRIDFEGASTRIQQAEQEQQVAAVVSSKTPSSNASGTNAVSGKGKQVAKRMGYESGKGLGKKADGRLVPVQIKKNVGRNGVGLGSAVVAVADAVAVVDVADAIALAVVDTTSSDYWTTHAHDGYTQAQLFEFAKRAFPKALEQISVAAAVEPRLSVSVSPPKLERRLFHNDCCCDDDGVASVVYKMNKSNSA</sequence>
<protein>
    <recommendedName>
        <fullName evidence="2">G-patch domain-containing protein</fullName>
    </recommendedName>
</protein>
<dbReference type="Pfam" id="PF01585">
    <property type="entry name" value="G-patch"/>
    <property type="match status" value="1"/>
</dbReference>